<dbReference type="PROSITE" id="PS51186">
    <property type="entry name" value="GNAT"/>
    <property type="match status" value="1"/>
</dbReference>
<dbReference type="Proteomes" id="UP000324517">
    <property type="component" value="Unassembled WGS sequence"/>
</dbReference>
<dbReference type="GO" id="GO:0016747">
    <property type="term" value="F:acyltransferase activity, transferring groups other than amino-acyl groups"/>
    <property type="evidence" value="ECO:0007669"/>
    <property type="project" value="InterPro"/>
</dbReference>
<dbReference type="RefSeq" id="WP_148978218.1">
    <property type="nucleotide sequence ID" value="NZ_JBNIKO010000009.1"/>
</dbReference>
<dbReference type="CDD" id="cd04301">
    <property type="entry name" value="NAT_SF"/>
    <property type="match status" value="1"/>
</dbReference>
<keyword evidence="1 4" id="KW-0808">Transferase</keyword>
<accession>A0A5D4TF57</accession>
<comment type="caution">
    <text evidence="4">The sequence shown here is derived from an EMBL/GenBank/DDBJ whole genome shotgun (WGS) entry which is preliminary data.</text>
</comment>
<evidence type="ECO:0000256" key="2">
    <source>
        <dbReference type="ARBA" id="ARBA00023315"/>
    </source>
</evidence>
<protein>
    <submittedName>
        <fullName evidence="4">GNAT family N-acetyltransferase</fullName>
    </submittedName>
</protein>
<evidence type="ECO:0000256" key="1">
    <source>
        <dbReference type="ARBA" id="ARBA00022679"/>
    </source>
</evidence>
<dbReference type="InterPro" id="IPR016181">
    <property type="entry name" value="Acyl_CoA_acyltransferase"/>
</dbReference>
<dbReference type="PANTHER" id="PTHR43877">
    <property type="entry name" value="AMINOALKYLPHOSPHONATE N-ACETYLTRANSFERASE-RELATED-RELATED"/>
    <property type="match status" value="1"/>
</dbReference>
<keyword evidence="2" id="KW-0012">Acyltransferase</keyword>
<evidence type="ECO:0000259" key="3">
    <source>
        <dbReference type="PROSITE" id="PS51186"/>
    </source>
</evidence>
<reference evidence="4 5" key="1">
    <citation type="submission" date="2019-08" db="EMBL/GenBank/DDBJ databases">
        <title>Bacillus genomes from the desert of Cuatro Cienegas, Coahuila.</title>
        <authorList>
            <person name="Olmedo-Alvarez G."/>
        </authorList>
    </citation>
    <scope>NUCLEOTIDE SEQUENCE [LARGE SCALE GENOMIC DNA]</scope>
    <source>
        <strain evidence="4 5">CH98b_3T</strain>
    </source>
</reference>
<dbReference type="InterPro" id="IPR000182">
    <property type="entry name" value="GNAT_dom"/>
</dbReference>
<gene>
    <name evidence="4" type="ORF">FZC75_01690</name>
</gene>
<dbReference type="Gene3D" id="3.40.630.30">
    <property type="match status" value="1"/>
</dbReference>
<dbReference type="OrthoDB" id="9803233at2"/>
<dbReference type="PANTHER" id="PTHR43877:SF5">
    <property type="entry name" value="BLL8307 PROTEIN"/>
    <property type="match status" value="1"/>
</dbReference>
<evidence type="ECO:0000313" key="4">
    <source>
        <dbReference type="EMBL" id="TYS74440.1"/>
    </source>
</evidence>
<dbReference type="Pfam" id="PF00583">
    <property type="entry name" value="Acetyltransf_1"/>
    <property type="match status" value="1"/>
</dbReference>
<organism evidence="4 5">
    <name type="scientific">Sutcliffiella horikoshii</name>
    <dbReference type="NCBI Taxonomy" id="79883"/>
    <lineage>
        <taxon>Bacteria</taxon>
        <taxon>Bacillati</taxon>
        <taxon>Bacillota</taxon>
        <taxon>Bacilli</taxon>
        <taxon>Bacillales</taxon>
        <taxon>Bacillaceae</taxon>
        <taxon>Sutcliffiella</taxon>
    </lineage>
</organism>
<proteinExistence type="predicted"/>
<dbReference type="AlphaFoldDB" id="A0A5D4TF57"/>
<dbReference type="SUPFAM" id="SSF55729">
    <property type="entry name" value="Acyl-CoA N-acyltransferases (Nat)"/>
    <property type="match status" value="1"/>
</dbReference>
<name>A0A5D4TF57_9BACI</name>
<dbReference type="InterPro" id="IPR050832">
    <property type="entry name" value="Bact_Acetyltransf"/>
</dbReference>
<feature type="domain" description="N-acetyltransferase" evidence="3">
    <location>
        <begin position="3"/>
        <end position="151"/>
    </location>
</feature>
<dbReference type="EMBL" id="VTET01000001">
    <property type="protein sequence ID" value="TYS74440.1"/>
    <property type="molecule type" value="Genomic_DNA"/>
</dbReference>
<sequence length="151" mass="17176">MKIKIDDVTHPAVITFVEDHMRNLNLLSPPESNHYLDLDALRKPDVTFWSVWDGEEVVGCGAIKELDSKSGEVKSMRTSSSHLRKGIGALILQSIIQAGKERGYQELYLETGSMEAFFPAQKLYKSFGFDYCEPFADYEEDPNCVFMKMKL</sequence>
<evidence type="ECO:0000313" key="5">
    <source>
        <dbReference type="Proteomes" id="UP000324517"/>
    </source>
</evidence>